<sequence length="302" mass="34336">MNQINREELSVLTDEALTKLLQDIIQRHVKAFKTMQVQILLTSESLRAKFEYELLQHVPELEVLVLKRQKFGGSFVVFTLPLLVENLPCESTGLLEKKRLNSMYIPDGFIGSNFSVTTNGPTIFIGYPMQDDVEENVDGMWPLVIEWPEILRLSSQVTQFPLSSEATSSIELIASCREMFLQQWRKRKDFIAELRRHVIVLEYDAVDFSQVFFMLQEQLNAQAPLRITVLRLEFTTIFFLTNSTSDLKLTLLDGEDGASPVNVALHASSTSHNLNAAANCQSCVAQFLENTQKGLLLHFYGE</sequence>
<evidence type="ECO:0000313" key="3">
    <source>
        <dbReference type="Proteomes" id="UP001158986"/>
    </source>
</evidence>
<protein>
    <submittedName>
        <fullName evidence="1">Uncharacterized protein</fullName>
    </submittedName>
</protein>
<comment type="caution">
    <text evidence="1">The sequence shown here is derived from an EMBL/GenBank/DDBJ whole genome shotgun (WGS) entry which is preliminary data.</text>
</comment>
<proteinExistence type="predicted"/>
<dbReference type="Proteomes" id="UP001158986">
    <property type="component" value="Unassembled WGS sequence"/>
</dbReference>
<accession>A0AAU9KKU2</accession>
<evidence type="ECO:0000313" key="4">
    <source>
        <dbReference type="Proteomes" id="UP001160483"/>
    </source>
</evidence>
<dbReference type="AlphaFoldDB" id="A0AAU9KKU2"/>
<organism evidence="1 4">
    <name type="scientific">Peronospora belbahrii</name>
    <dbReference type="NCBI Taxonomy" id="622444"/>
    <lineage>
        <taxon>Eukaryota</taxon>
        <taxon>Sar</taxon>
        <taxon>Stramenopiles</taxon>
        <taxon>Oomycota</taxon>
        <taxon>Peronosporomycetes</taxon>
        <taxon>Peronosporales</taxon>
        <taxon>Peronosporaceae</taxon>
        <taxon>Peronospora</taxon>
    </lineage>
</organism>
<dbReference type="EMBL" id="CAKKTJ010000109">
    <property type="protein sequence ID" value="CAH0474484.1"/>
    <property type="molecule type" value="Genomic_DNA"/>
</dbReference>
<reference evidence="1 3" key="1">
    <citation type="submission" date="2021-11" db="EMBL/GenBank/DDBJ databases">
        <authorList>
            <person name="Islam A."/>
            <person name="Islam S."/>
            <person name="Flora M.S."/>
            <person name="Rahman M."/>
            <person name="Ziaur R.M."/>
            <person name="Epstein J.H."/>
            <person name="Hassan M."/>
            <person name="Klassen M."/>
            <person name="Woodard K."/>
            <person name="Webb A."/>
            <person name="Webby R.J."/>
            <person name="El Zowalaty M.E."/>
        </authorList>
    </citation>
    <scope>NUCLEOTIDE SEQUENCE</scope>
    <source>
        <strain evidence="2">Pbs1</strain>
        <strain evidence="1">Pbs3</strain>
    </source>
</reference>
<keyword evidence="3" id="KW-1185">Reference proteome</keyword>
<dbReference type="EMBL" id="CAKLCB010000360">
    <property type="protein sequence ID" value="CAH0520541.1"/>
    <property type="molecule type" value="Genomic_DNA"/>
</dbReference>
<gene>
    <name evidence="2" type="ORF">PBS001_LOCUS7018</name>
    <name evidence="1" type="ORF">PBS003_LOCUS1329</name>
</gene>
<evidence type="ECO:0000313" key="2">
    <source>
        <dbReference type="EMBL" id="CAH0520541.1"/>
    </source>
</evidence>
<evidence type="ECO:0000313" key="1">
    <source>
        <dbReference type="EMBL" id="CAH0474484.1"/>
    </source>
</evidence>
<dbReference type="Proteomes" id="UP001160483">
    <property type="component" value="Unassembled WGS sequence"/>
</dbReference>
<name>A0AAU9KKU2_9STRA</name>